<dbReference type="OMA" id="RTHCKET"/>
<comment type="similarity">
    <text evidence="1">Belongs to the peptidase C78 family.</text>
</comment>
<dbReference type="STRING" id="137246.A0A401S997"/>
<dbReference type="PANTHER" id="PTHR48153">
    <property type="entry name" value="UFM1-SPECIFIC PROTEASE 2"/>
    <property type="match status" value="1"/>
</dbReference>
<dbReference type="GO" id="GO:0005634">
    <property type="term" value="C:nucleus"/>
    <property type="evidence" value="ECO:0007669"/>
    <property type="project" value="TreeGrafter"/>
</dbReference>
<evidence type="ECO:0000256" key="6">
    <source>
        <dbReference type="ARBA" id="ARBA00040469"/>
    </source>
</evidence>
<dbReference type="GO" id="GO:0005783">
    <property type="term" value="C:endoplasmic reticulum"/>
    <property type="evidence" value="ECO:0007669"/>
    <property type="project" value="TreeGrafter"/>
</dbReference>
<dbReference type="InterPro" id="IPR049387">
    <property type="entry name" value="UFSP2-like_2nd"/>
</dbReference>
<keyword evidence="5" id="KW-0788">Thiol protease</keyword>
<reference evidence="9 10" key="1">
    <citation type="journal article" date="2018" name="Nat. Ecol. Evol.">
        <title>Shark genomes provide insights into elasmobranch evolution and the origin of vertebrates.</title>
        <authorList>
            <person name="Hara Y"/>
            <person name="Yamaguchi K"/>
            <person name="Onimaru K"/>
            <person name="Kadota M"/>
            <person name="Koyanagi M"/>
            <person name="Keeley SD"/>
            <person name="Tatsumi K"/>
            <person name="Tanaka K"/>
            <person name="Motone F"/>
            <person name="Kageyama Y"/>
            <person name="Nozu R"/>
            <person name="Adachi N"/>
            <person name="Nishimura O"/>
            <person name="Nakagawa R"/>
            <person name="Tanegashima C"/>
            <person name="Kiyatake I"/>
            <person name="Matsumoto R"/>
            <person name="Murakumo K"/>
            <person name="Nishida K"/>
            <person name="Terakita A"/>
            <person name="Kuratani S"/>
            <person name="Sato K"/>
            <person name="Hyodo S Kuraku.S."/>
        </authorList>
    </citation>
    <scope>NUCLEOTIDE SEQUENCE [LARGE SCALE GENOMIC DNA]</scope>
</reference>
<protein>
    <recommendedName>
        <fullName evidence="6">Ufm1-specific protease 2</fullName>
    </recommendedName>
</protein>
<evidence type="ECO:0000313" key="10">
    <source>
        <dbReference type="Proteomes" id="UP000287033"/>
    </source>
</evidence>
<dbReference type="InterPro" id="IPR012462">
    <property type="entry name" value="UFSP1/2_DUB_cat"/>
</dbReference>
<keyword evidence="2" id="KW-0645">Protease</keyword>
<dbReference type="PANTHER" id="PTHR48153:SF2">
    <property type="entry name" value="UFM1-SPECIFIC PROTEASE 2"/>
    <property type="match status" value="1"/>
</dbReference>
<dbReference type="GO" id="GO:0071567">
    <property type="term" value="F:deUFMylase activity"/>
    <property type="evidence" value="ECO:0007669"/>
    <property type="project" value="UniProtKB-ARBA"/>
</dbReference>
<dbReference type="EMBL" id="BEZZ01000145">
    <property type="protein sequence ID" value="GCC26975.1"/>
    <property type="molecule type" value="Genomic_DNA"/>
</dbReference>
<evidence type="ECO:0000259" key="7">
    <source>
        <dbReference type="Pfam" id="PF07910"/>
    </source>
</evidence>
<gene>
    <name evidence="9" type="ORF">chiPu_0005395</name>
</gene>
<evidence type="ECO:0000256" key="4">
    <source>
        <dbReference type="ARBA" id="ARBA00022801"/>
    </source>
</evidence>
<comment type="caution">
    <text evidence="9">The sequence shown here is derived from an EMBL/GenBank/DDBJ whole genome shotgun (WGS) entry which is preliminary data.</text>
</comment>
<accession>A0A401S997</accession>
<dbReference type="OrthoDB" id="417506at2759"/>
<keyword evidence="4" id="KW-0378">Hydrolase</keyword>
<evidence type="ECO:0000256" key="2">
    <source>
        <dbReference type="ARBA" id="ARBA00022670"/>
    </source>
</evidence>
<dbReference type="Gene3D" id="3.90.70.130">
    <property type="match status" value="1"/>
</dbReference>
<organism evidence="9 10">
    <name type="scientific">Chiloscyllium punctatum</name>
    <name type="common">Brownbanded bambooshark</name>
    <name type="synonym">Hemiscyllium punctatum</name>
    <dbReference type="NCBI Taxonomy" id="137246"/>
    <lineage>
        <taxon>Eukaryota</taxon>
        <taxon>Metazoa</taxon>
        <taxon>Chordata</taxon>
        <taxon>Craniata</taxon>
        <taxon>Vertebrata</taxon>
        <taxon>Chondrichthyes</taxon>
        <taxon>Elasmobranchii</taxon>
        <taxon>Galeomorphii</taxon>
        <taxon>Galeoidea</taxon>
        <taxon>Orectolobiformes</taxon>
        <taxon>Hemiscylliidae</taxon>
        <taxon>Chiloscyllium</taxon>
    </lineage>
</organism>
<keyword evidence="3" id="KW-0833">Ubl conjugation pathway</keyword>
<dbReference type="Proteomes" id="UP000287033">
    <property type="component" value="Unassembled WGS sequence"/>
</dbReference>
<evidence type="ECO:0000259" key="8">
    <source>
        <dbReference type="Pfam" id="PF20908"/>
    </source>
</evidence>
<proteinExistence type="inferred from homology"/>
<name>A0A401S997_CHIPU</name>
<evidence type="ECO:0000256" key="5">
    <source>
        <dbReference type="ARBA" id="ARBA00022807"/>
    </source>
</evidence>
<evidence type="ECO:0000313" key="9">
    <source>
        <dbReference type="EMBL" id="GCC26975.1"/>
    </source>
</evidence>
<dbReference type="Pfam" id="PF20908">
    <property type="entry name" value="UfSP2_N"/>
    <property type="match status" value="1"/>
</dbReference>
<dbReference type="Pfam" id="PF07910">
    <property type="entry name" value="Peptidase_C78"/>
    <property type="match status" value="1"/>
</dbReference>
<feature type="domain" description="UFSP2 second" evidence="8">
    <location>
        <begin position="28"/>
        <end position="187"/>
    </location>
</feature>
<sequence length="396" mass="44974">MLPIDSEDLLFRIKGGIQLEGVINKTDEEGIKAAFQEAINELISKKVINMKVHFELATLDHVENVIIQHNKMSRIHFKLTLPIDVVLFVDPADPWGKIQDQFVDAIITQLSAMDKCIQRYTNGKTVPMPQAFHFELPEKTTLTTVIYPAGISDETLEPQRKELHALLGLDNKPFFRRSMAFCFPSDEMKAKYLRNVHKYIPTLNPDEFQIFGVHGSYIFHHCMQDNENDAEWGALYRCFQVIISWFNCQGYINKPTPTLTEMQDILTKFDEGFVNVVEGKDWIPLEQMVAILNAFSISTTTKDIRPEVDEPIDLSIHFKEQATPVAFTAESTACVVLGIAVNEEANIRKILVLDTGYTGNDDLATITEKAVDWKDEEFLMGLEAYGICLPQRPEGV</sequence>
<dbReference type="AlphaFoldDB" id="A0A401S997"/>
<keyword evidence="10" id="KW-1185">Reference proteome</keyword>
<dbReference type="GO" id="GO:0006508">
    <property type="term" value="P:proteolysis"/>
    <property type="evidence" value="ECO:0007669"/>
    <property type="project" value="UniProtKB-KW"/>
</dbReference>
<feature type="domain" description="UFSP1/2/DUB catalytic" evidence="7">
    <location>
        <begin position="213"/>
        <end position="388"/>
    </location>
</feature>
<evidence type="ECO:0000256" key="1">
    <source>
        <dbReference type="ARBA" id="ARBA00008552"/>
    </source>
</evidence>
<evidence type="ECO:0000256" key="3">
    <source>
        <dbReference type="ARBA" id="ARBA00022786"/>
    </source>
</evidence>